<dbReference type="Proteomes" id="UP000095280">
    <property type="component" value="Unplaced"/>
</dbReference>
<dbReference type="SUPFAM" id="SSF49842">
    <property type="entry name" value="TNF-like"/>
    <property type="match status" value="1"/>
</dbReference>
<keyword evidence="1" id="KW-1185">Reference proteome</keyword>
<dbReference type="WBParaSite" id="maker-uti_cns_0011426-snap-gene-0.3-mRNA-1">
    <property type="protein sequence ID" value="maker-uti_cns_0011426-snap-gene-0.3-mRNA-1"/>
    <property type="gene ID" value="maker-uti_cns_0011426-snap-gene-0.3"/>
</dbReference>
<accession>A0A1I8ICT9</accession>
<evidence type="ECO:0000313" key="1">
    <source>
        <dbReference type="Proteomes" id="UP000095280"/>
    </source>
</evidence>
<dbReference type="AlphaFoldDB" id="A0A1I8ICT9"/>
<reference evidence="2" key="1">
    <citation type="submission" date="2016-11" db="UniProtKB">
        <authorList>
            <consortium name="WormBaseParasite"/>
        </authorList>
    </citation>
    <scope>IDENTIFICATION</scope>
</reference>
<organism evidence="1 2">
    <name type="scientific">Macrostomum lignano</name>
    <dbReference type="NCBI Taxonomy" id="282301"/>
    <lineage>
        <taxon>Eukaryota</taxon>
        <taxon>Metazoa</taxon>
        <taxon>Spiralia</taxon>
        <taxon>Lophotrochozoa</taxon>
        <taxon>Platyhelminthes</taxon>
        <taxon>Rhabditophora</taxon>
        <taxon>Macrostomorpha</taxon>
        <taxon>Macrostomida</taxon>
        <taxon>Macrostomidae</taxon>
        <taxon>Macrostomum</taxon>
    </lineage>
</organism>
<dbReference type="InterPro" id="IPR008983">
    <property type="entry name" value="Tumour_necrosis_fac-like_dom"/>
</dbReference>
<evidence type="ECO:0000313" key="2">
    <source>
        <dbReference type="WBParaSite" id="maker-uti_cns_0011426-snap-gene-0.3-mRNA-1"/>
    </source>
</evidence>
<dbReference type="Gene3D" id="2.60.120.40">
    <property type="match status" value="1"/>
</dbReference>
<protein>
    <submittedName>
        <fullName evidence="2">TNF_2 domain-containing protein</fullName>
    </submittedName>
</protein>
<name>A0A1I8ICT9_9PLAT</name>
<proteinExistence type="predicted"/>
<sequence length="252" mass="28032">MPEPDNNDCTKAYLKVEQGQGRLRKKSSRVFCRRIHVAWVILPFLFLLALQAAVFYWLYRLDSKPHITVVIDLNGTRNCDNGKANQLACKKGSLYVCSNAPIGPLRCHDDAFKQSGGAKGSDNCKGNDFRVAKNGLGVVIPRDGLYRVYARVAYYDKIAHHTSMHVRIDPPQLTECLGNHDCLADREQAAHAWLTCQAHQPAVAGGARDFTSCAIDGIRRFSAGETVGLQVAIGHREIVGHRKATYMYIHKL</sequence>